<evidence type="ECO:0000313" key="1">
    <source>
        <dbReference type="EMBL" id="GFP19192.1"/>
    </source>
</evidence>
<reference evidence="3 4" key="1">
    <citation type="journal article" date="2020" name="Front. Microbiol.">
        <title>Single-cell genomics of novel Actinobacteria with the Wood-Ljungdahl pathway discovered in a serpentinizing system.</title>
        <authorList>
            <person name="Merino N."/>
            <person name="Kawai M."/>
            <person name="Boyd E.S."/>
            <person name="Colman D.R."/>
            <person name="McGlynn S.E."/>
            <person name="Nealson K.H."/>
            <person name="Kurokawa K."/>
            <person name="Hongoh Y."/>
        </authorList>
    </citation>
    <scope>NUCLEOTIDE SEQUENCE [LARGE SCALE GENOMIC DNA]</scope>
    <source>
        <strain evidence="1 4">S03</strain>
        <strain evidence="2 3">S44</strain>
    </source>
</reference>
<dbReference type="AlphaFoldDB" id="A0A6V8PZ16"/>
<dbReference type="Proteomes" id="UP000561271">
    <property type="component" value="Unassembled WGS sequence"/>
</dbReference>
<gene>
    <name evidence="1" type="ORF">HKBW3S03_00697</name>
    <name evidence="2" type="ORF">HKBW3S44_01143</name>
</gene>
<protein>
    <recommendedName>
        <fullName evidence="5">Type II toxin-antitoxin system RelE/ParE family toxin</fullName>
    </recommendedName>
</protein>
<dbReference type="InterPro" id="IPR009241">
    <property type="entry name" value="HigB-like"/>
</dbReference>
<name>A0A6V8PZ16_9ACTN</name>
<evidence type="ECO:0000313" key="4">
    <source>
        <dbReference type="Proteomes" id="UP000574717"/>
    </source>
</evidence>
<dbReference type="Proteomes" id="UP000574717">
    <property type="component" value="Unassembled WGS sequence"/>
</dbReference>
<evidence type="ECO:0008006" key="5">
    <source>
        <dbReference type="Google" id="ProtNLM"/>
    </source>
</evidence>
<evidence type="ECO:0000313" key="2">
    <source>
        <dbReference type="EMBL" id="GFP37463.1"/>
    </source>
</evidence>
<sequence length="111" mass="13519">MRRPTEWTNEFYLEDDGTSPVEEFLGSLDLKTRARFCWSMEQLRLRNVQAQEPLVRHLEGELWELREESRTNIYRIIYFFFTGRRIVFLHGFQKKPKRRRARSLKLPDDGI</sequence>
<evidence type="ECO:0000313" key="3">
    <source>
        <dbReference type="Proteomes" id="UP000561271"/>
    </source>
</evidence>
<organism evidence="2 3">
    <name type="scientific">Candidatus Hakubella thermalkaliphila</name>
    <dbReference type="NCBI Taxonomy" id="2754717"/>
    <lineage>
        <taxon>Bacteria</taxon>
        <taxon>Bacillati</taxon>
        <taxon>Actinomycetota</taxon>
        <taxon>Actinomycetota incertae sedis</taxon>
        <taxon>Candidatus Hakubellales</taxon>
        <taxon>Candidatus Hakubellaceae</taxon>
        <taxon>Candidatus Hakubella</taxon>
    </lineage>
</organism>
<dbReference type="RefSeq" id="WP_176231686.1">
    <property type="nucleotide sequence ID" value="NZ_BLRU01000046.1"/>
</dbReference>
<dbReference type="Pfam" id="PF05973">
    <property type="entry name" value="Gp49"/>
    <property type="match status" value="1"/>
</dbReference>
<dbReference type="EMBL" id="BLRU01000046">
    <property type="protein sequence ID" value="GFP19192.1"/>
    <property type="molecule type" value="Genomic_DNA"/>
</dbReference>
<accession>A0A6V8PZ16</accession>
<dbReference type="EMBL" id="BLSC01000093">
    <property type="protein sequence ID" value="GFP37463.1"/>
    <property type="molecule type" value="Genomic_DNA"/>
</dbReference>
<proteinExistence type="predicted"/>
<comment type="caution">
    <text evidence="2">The sequence shown here is derived from an EMBL/GenBank/DDBJ whole genome shotgun (WGS) entry which is preliminary data.</text>
</comment>